<dbReference type="STRING" id="671072.PL9214670167"/>
<gene>
    <name evidence="7" type="ORF">PL9214670167</name>
</gene>
<organism evidence="7 8">
    <name type="scientific">Planktothrix tepida PCC 9214</name>
    <dbReference type="NCBI Taxonomy" id="671072"/>
    <lineage>
        <taxon>Bacteria</taxon>
        <taxon>Bacillati</taxon>
        <taxon>Cyanobacteriota</taxon>
        <taxon>Cyanophyceae</taxon>
        <taxon>Oscillatoriophycideae</taxon>
        <taxon>Oscillatoriales</taxon>
        <taxon>Microcoleaceae</taxon>
        <taxon>Planktothrix</taxon>
    </lineage>
</organism>
<reference evidence="8" key="1">
    <citation type="submission" date="2015-10" db="EMBL/GenBank/DDBJ databases">
        <authorList>
            <person name="Regsiter A."/>
            <person name="william w."/>
        </authorList>
    </citation>
    <scope>NUCLEOTIDE SEQUENCE [LARGE SCALE GENOMIC DNA]</scope>
</reference>
<evidence type="ECO:0000256" key="2">
    <source>
        <dbReference type="ARBA" id="ARBA00022723"/>
    </source>
</evidence>
<dbReference type="PANTHER" id="PTHR12918">
    <property type="entry name" value="CYSTEINE DIOXYGENASE"/>
    <property type="match status" value="1"/>
</dbReference>
<protein>
    <recommendedName>
        <fullName evidence="9">Cysteine dioxygenase</fullName>
    </recommendedName>
</protein>
<dbReference type="CDD" id="cd10548">
    <property type="entry name" value="cupin_CDO"/>
    <property type="match status" value="1"/>
</dbReference>
<dbReference type="InterPro" id="IPR010300">
    <property type="entry name" value="CDO_1"/>
</dbReference>
<evidence type="ECO:0000256" key="4">
    <source>
        <dbReference type="ARBA" id="ARBA00023002"/>
    </source>
</evidence>
<dbReference type="GO" id="GO:0016702">
    <property type="term" value="F:oxidoreductase activity, acting on single donors with incorporation of molecular oxygen, incorporation of two atoms of oxygen"/>
    <property type="evidence" value="ECO:0007669"/>
    <property type="project" value="InterPro"/>
</dbReference>
<feature type="binding site" evidence="6">
    <location>
        <position position="148"/>
    </location>
    <ligand>
        <name>Fe cation</name>
        <dbReference type="ChEBI" id="CHEBI:24875"/>
        <note>catalytic</note>
    </ligand>
</feature>
<evidence type="ECO:0000256" key="1">
    <source>
        <dbReference type="ARBA" id="ARBA00006622"/>
    </source>
</evidence>
<keyword evidence="4" id="KW-0560">Oxidoreductase</keyword>
<dbReference type="EMBL" id="CZDF01000174">
    <property type="protein sequence ID" value="CUR35541.1"/>
    <property type="molecule type" value="Genomic_DNA"/>
</dbReference>
<evidence type="ECO:0000256" key="6">
    <source>
        <dbReference type="PIRSR" id="PIRSR610300-51"/>
    </source>
</evidence>
<evidence type="ECO:0000256" key="3">
    <source>
        <dbReference type="ARBA" id="ARBA00022964"/>
    </source>
</evidence>
<dbReference type="InterPro" id="IPR014710">
    <property type="entry name" value="RmlC-like_jellyroll"/>
</dbReference>
<keyword evidence="8" id="KW-1185">Reference proteome</keyword>
<comment type="similarity">
    <text evidence="1">Belongs to the cysteine dioxygenase family.</text>
</comment>
<dbReference type="Gene3D" id="2.60.120.10">
    <property type="entry name" value="Jelly Rolls"/>
    <property type="match status" value="1"/>
</dbReference>
<dbReference type="Pfam" id="PF05995">
    <property type="entry name" value="CDO_I"/>
    <property type="match status" value="1"/>
</dbReference>
<name>A0A1J1LSH3_9CYAN</name>
<evidence type="ECO:0000313" key="8">
    <source>
        <dbReference type="Proteomes" id="UP000184315"/>
    </source>
</evidence>
<feature type="binding site" evidence="6">
    <location>
        <position position="96"/>
    </location>
    <ligand>
        <name>Fe cation</name>
        <dbReference type="ChEBI" id="CHEBI:24875"/>
        <note>catalytic</note>
    </ligand>
</feature>
<evidence type="ECO:0008006" key="9">
    <source>
        <dbReference type="Google" id="ProtNLM"/>
    </source>
</evidence>
<proteinExistence type="inferred from homology"/>
<dbReference type="AlphaFoldDB" id="A0A1J1LSH3"/>
<dbReference type="Proteomes" id="UP000184315">
    <property type="component" value="Unassembled WGS sequence"/>
</dbReference>
<keyword evidence="3" id="KW-0223">Dioxygenase</keyword>
<keyword evidence="5 6" id="KW-0408">Iron</keyword>
<feature type="binding site" evidence="6">
    <location>
        <position position="98"/>
    </location>
    <ligand>
        <name>Fe cation</name>
        <dbReference type="ChEBI" id="CHEBI:24875"/>
        <note>catalytic</note>
    </ligand>
</feature>
<dbReference type="RefSeq" id="WP_072722498.1">
    <property type="nucleotide sequence ID" value="NZ_LN889815.1"/>
</dbReference>
<dbReference type="InterPro" id="IPR011051">
    <property type="entry name" value="RmlC_Cupin_sf"/>
</dbReference>
<dbReference type="SUPFAM" id="SSF51182">
    <property type="entry name" value="RmlC-like cupins"/>
    <property type="match status" value="1"/>
</dbReference>
<evidence type="ECO:0000313" key="7">
    <source>
        <dbReference type="EMBL" id="CUR35541.1"/>
    </source>
</evidence>
<dbReference type="PANTHER" id="PTHR12918:SF1">
    <property type="entry name" value="CYSTEINE DIOXYGENASE TYPE 1"/>
    <property type="match status" value="1"/>
</dbReference>
<keyword evidence="2 6" id="KW-0479">Metal-binding</keyword>
<evidence type="ECO:0000256" key="5">
    <source>
        <dbReference type="ARBA" id="ARBA00023004"/>
    </source>
</evidence>
<dbReference type="OrthoDB" id="461846at2"/>
<sequence>MNHYSVTPVLNTHPQILRDFPLTLEDFLNANMAVPSHLRTLEHLKPLVARLELSESFWRQFVLFHPDRYGSKIIIRNDDVEIALICWLPGQKSGVHPHKNAALNVTKVLQGSITQQYYRPDHQRQLVLDQEVTVSAGEITWTDRYEYHQLVNNAEQNCITLHVYTPVRE</sequence>
<accession>A0A1J1LSH3</accession>
<dbReference type="GO" id="GO:0008198">
    <property type="term" value="F:ferrous iron binding"/>
    <property type="evidence" value="ECO:0007669"/>
    <property type="project" value="TreeGrafter"/>
</dbReference>